<dbReference type="InterPro" id="IPR011053">
    <property type="entry name" value="Single_hybrid_motif"/>
</dbReference>
<keyword evidence="4" id="KW-0443">Lipid metabolism</keyword>
<evidence type="ECO:0000259" key="6">
    <source>
        <dbReference type="PROSITE" id="PS50968"/>
    </source>
</evidence>
<comment type="pathway">
    <text evidence="4">Lipid metabolism; fatty acid biosynthesis.</text>
</comment>
<dbReference type="PANTHER" id="PTHR45266">
    <property type="entry name" value="OXALOACETATE DECARBOXYLASE ALPHA CHAIN"/>
    <property type="match status" value="1"/>
</dbReference>
<dbReference type="PANTHER" id="PTHR45266:SF3">
    <property type="entry name" value="OXALOACETATE DECARBOXYLASE ALPHA CHAIN"/>
    <property type="match status" value="1"/>
</dbReference>
<dbReference type="PROSITE" id="PS50968">
    <property type="entry name" value="BIOTINYL_LIPOYL"/>
    <property type="match status" value="1"/>
</dbReference>
<keyword evidence="8" id="KW-1185">Reference proteome</keyword>
<dbReference type="InterPro" id="IPR000089">
    <property type="entry name" value="Biotin_lipoyl"/>
</dbReference>
<dbReference type="STRING" id="1882918.BCY86_04560"/>
<feature type="region of interest" description="Disordered" evidence="5">
    <location>
        <begin position="33"/>
        <end position="66"/>
    </location>
</feature>
<dbReference type="KEGG" id="pabo:BCY86_04560"/>
<feature type="compositionally biased region" description="Basic and acidic residues" evidence="5">
    <location>
        <begin position="51"/>
        <end position="66"/>
    </location>
</feature>
<keyword evidence="3 4" id="KW-0092">Biotin</keyword>
<dbReference type="Pfam" id="PF00364">
    <property type="entry name" value="Biotin_lipoyl"/>
    <property type="match status" value="1"/>
</dbReference>
<accession>A0A1L6MZG1</accession>
<dbReference type="GO" id="GO:0009317">
    <property type="term" value="C:acetyl-CoA carboxylase complex"/>
    <property type="evidence" value="ECO:0007669"/>
    <property type="project" value="InterPro"/>
</dbReference>
<feature type="domain" description="Lipoyl-binding" evidence="6">
    <location>
        <begin position="71"/>
        <end position="147"/>
    </location>
</feature>
<reference evidence="7 8" key="1">
    <citation type="submission" date="2016-08" db="EMBL/GenBank/DDBJ databases">
        <title>Identification and validation of antigenic proteins from Pajaroellobacter abortibovis using de-novo genome sequence assembly and reverse vaccinology.</title>
        <authorList>
            <person name="Welly B.T."/>
            <person name="Miller M.R."/>
            <person name="Stott J.L."/>
            <person name="Blanchard M.T."/>
            <person name="Islas-Trejo A.D."/>
            <person name="O'Rourke S.M."/>
            <person name="Young A.E."/>
            <person name="Medrano J.F."/>
            <person name="Van Eenennaam A.L."/>
        </authorList>
    </citation>
    <scope>NUCLEOTIDE SEQUENCE [LARGE SCALE GENOMIC DNA]</scope>
    <source>
        <strain evidence="7 8">BTF92-0548A/99-0131</strain>
    </source>
</reference>
<dbReference type="GO" id="GO:0006633">
    <property type="term" value="P:fatty acid biosynthetic process"/>
    <property type="evidence" value="ECO:0007669"/>
    <property type="project" value="UniProtKB-UniPathway"/>
</dbReference>
<keyword evidence="4" id="KW-0275">Fatty acid biosynthesis</keyword>
<dbReference type="InterPro" id="IPR050709">
    <property type="entry name" value="Biotin_Carboxyl_Carrier/Decarb"/>
</dbReference>
<gene>
    <name evidence="7" type="ORF">BCY86_04560</name>
</gene>
<evidence type="ECO:0000313" key="8">
    <source>
        <dbReference type="Proteomes" id="UP000185544"/>
    </source>
</evidence>
<dbReference type="UniPathway" id="UPA00094"/>
<dbReference type="AlphaFoldDB" id="A0A1L6MZG1"/>
<dbReference type="SUPFAM" id="SSF51230">
    <property type="entry name" value="Single hybrid motif"/>
    <property type="match status" value="1"/>
</dbReference>
<evidence type="ECO:0000313" key="7">
    <source>
        <dbReference type="EMBL" id="APS00889.1"/>
    </source>
</evidence>
<keyword evidence="4" id="KW-0276">Fatty acid metabolism</keyword>
<dbReference type="CDD" id="cd06850">
    <property type="entry name" value="biotinyl_domain"/>
    <property type="match status" value="1"/>
</dbReference>
<organism evidence="7 8">
    <name type="scientific">Pajaroellobacter abortibovis</name>
    <dbReference type="NCBI Taxonomy" id="1882918"/>
    <lineage>
        <taxon>Bacteria</taxon>
        <taxon>Pseudomonadati</taxon>
        <taxon>Myxococcota</taxon>
        <taxon>Polyangia</taxon>
        <taxon>Polyangiales</taxon>
        <taxon>Polyangiaceae</taxon>
    </lineage>
</organism>
<evidence type="ECO:0000256" key="5">
    <source>
        <dbReference type="SAM" id="MobiDB-lite"/>
    </source>
</evidence>
<dbReference type="InterPro" id="IPR001249">
    <property type="entry name" value="AcCoA_biotinCC"/>
</dbReference>
<dbReference type="NCBIfam" id="TIGR00531">
    <property type="entry name" value="BCCP"/>
    <property type="match status" value="1"/>
</dbReference>
<dbReference type="PRINTS" id="PR01071">
    <property type="entry name" value="ACOABIOTINCC"/>
</dbReference>
<sequence length="149" mass="16724">MDIQELERLLDVLIQKDIAEFEYKVQGTCTRIVRRPESSPPPSLPLPPLLGHEETSSKRTQKEKNFNQEEIVEVKSPLVGTFYRAPSPDAPPFVELGSAVKKGQVLCFIEALKLMNEIEAECDGTIAEISIKNGHMVEFGQKLFSIRKA</sequence>
<dbReference type="GO" id="GO:0003989">
    <property type="term" value="F:acetyl-CoA carboxylase activity"/>
    <property type="evidence" value="ECO:0007669"/>
    <property type="project" value="InterPro"/>
</dbReference>
<feature type="compositionally biased region" description="Pro residues" evidence="5">
    <location>
        <begin position="38"/>
        <end position="48"/>
    </location>
</feature>
<dbReference type="Proteomes" id="UP000185544">
    <property type="component" value="Chromosome"/>
</dbReference>
<evidence type="ECO:0000256" key="4">
    <source>
        <dbReference type="RuleBase" id="RU364072"/>
    </source>
</evidence>
<evidence type="ECO:0000256" key="3">
    <source>
        <dbReference type="ARBA" id="ARBA00023267"/>
    </source>
</evidence>
<keyword evidence="4" id="KW-0444">Lipid biosynthesis</keyword>
<protein>
    <recommendedName>
        <fullName evidence="2 4">Biotin carboxyl carrier protein of acetyl-CoA carboxylase</fullName>
    </recommendedName>
</protein>
<evidence type="ECO:0000256" key="1">
    <source>
        <dbReference type="ARBA" id="ARBA00003761"/>
    </source>
</evidence>
<name>A0A1L6MZG1_9BACT</name>
<evidence type="ECO:0000256" key="2">
    <source>
        <dbReference type="ARBA" id="ARBA00017562"/>
    </source>
</evidence>
<comment type="function">
    <text evidence="1 4">This protein is a component of the acetyl coenzyme A carboxylase complex; first, biotin carboxylase catalyzes the carboxylation of the carrier protein and then the transcarboxylase transfers the carboxyl group to form malonyl-CoA.</text>
</comment>
<dbReference type="Gene3D" id="2.40.50.100">
    <property type="match status" value="1"/>
</dbReference>
<proteinExistence type="predicted"/>
<dbReference type="EMBL" id="CP016908">
    <property type="protein sequence ID" value="APS00889.1"/>
    <property type="molecule type" value="Genomic_DNA"/>
</dbReference>